<gene>
    <name evidence="2" type="ORF">UU14_C0046G0007</name>
</gene>
<organism evidence="2 3">
    <name type="scientific">Candidatus Roizmanbacteria bacterium GW2011_GWB1_40_7</name>
    <dbReference type="NCBI Taxonomy" id="1618482"/>
    <lineage>
        <taxon>Bacteria</taxon>
        <taxon>Candidatus Roizmaniibacteriota</taxon>
    </lineage>
</organism>
<reference evidence="2 3" key="1">
    <citation type="journal article" date="2015" name="Nature">
        <title>rRNA introns, odd ribosomes, and small enigmatic genomes across a large radiation of phyla.</title>
        <authorList>
            <person name="Brown C.T."/>
            <person name="Hug L.A."/>
            <person name="Thomas B.C."/>
            <person name="Sharon I."/>
            <person name="Castelle C.J."/>
            <person name="Singh A."/>
            <person name="Wilkins M.J."/>
            <person name="Williams K.H."/>
            <person name="Banfield J.F."/>
        </authorList>
    </citation>
    <scope>NUCLEOTIDE SEQUENCE [LARGE SCALE GENOMIC DNA]</scope>
</reference>
<dbReference type="Proteomes" id="UP000034664">
    <property type="component" value="Unassembled WGS sequence"/>
</dbReference>
<accession>A0A0G0T7C6</accession>
<sequence length="155" mass="17346">DDMLICPNLHNLRKSWNNKGITLIELILYTGLLIVMLSVFYELFSLAGVQKLREFTENELYMNGQRALFEIQNTLKQASAVDEPTLGISSDTLRLDGGTTSITVNENNVLIKSQGVISKPLTDRYVLVDAVTFRQVGPSTESPTVERRKNENGNI</sequence>
<dbReference type="EMBL" id="LBZM01000046">
    <property type="protein sequence ID" value="KKR70641.1"/>
    <property type="molecule type" value="Genomic_DNA"/>
</dbReference>
<dbReference type="AlphaFoldDB" id="A0A0G0T7C6"/>
<comment type="caution">
    <text evidence="2">The sequence shown here is derived from an EMBL/GenBank/DDBJ whole genome shotgun (WGS) entry which is preliminary data.</text>
</comment>
<feature type="non-terminal residue" evidence="2">
    <location>
        <position position="1"/>
    </location>
</feature>
<keyword evidence="1" id="KW-1133">Transmembrane helix</keyword>
<feature type="transmembrane region" description="Helical" evidence="1">
    <location>
        <begin position="20"/>
        <end position="44"/>
    </location>
</feature>
<evidence type="ECO:0000313" key="3">
    <source>
        <dbReference type="Proteomes" id="UP000034664"/>
    </source>
</evidence>
<protein>
    <recommendedName>
        <fullName evidence="4">Prepilin-type N-terminal cleavage/methylation domain-containing protein</fullName>
    </recommendedName>
</protein>
<keyword evidence="1" id="KW-0472">Membrane</keyword>
<evidence type="ECO:0008006" key="4">
    <source>
        <dbReference type="Google" id="ProtNLM"/>
    </source>
</evidence>
<proteinExistence type="predicted"/>
<evidence type="ECO:0000313" key="2">
    <source>
        <dbReference type="EMBL" id="KKR70641.1"/>
    </source>
</evidence>
<evidence type="ECO:0000256" key="1">
    <source>
        <dbReference type="SAM" id="Phobius"/>
    </source>
</evidence>
<keyword evidence="1" id="KW-0812">Transmembrane</keyword>
<name>A0A0G0T7C6_9BACT</name>